<protein>
    <submittedName>
        <fullName evidence="3">Uncharacterized protein</fullName>
    </submittedName>
</protein>
<dbReference type="EMBL" id="PGOL01000426">
    <property type="protein sequence ID" value="PKI70838.1"/>
    <property type="molecule type" value="Genomic_DNA"/>
</dbReference>
<evidence type="ECO:0000256" key="1">
    <source>
        <dbReference type="SAM" id="MobiDB-lite"/>
    </source>
</evidence>
<keyword evidence="4" id="KW-1185">Reference proteome</keyword>
<feature type="signal peptide" evidence="2">
    <location>
        <begin position="1"/>
        <end position="19"/>
    </location>
</feature>
<feature type="region of interest" description="Disordered" evidence="1">
    <location>
        <begin position="55"/>
        <end position="79"/>
    </location>
</feature>
<reference evidence="3 4" key="1">
    <citation type="submission" date="2017-11" db="EMBL/GenBank/DDBJ databases">
        <title>De-novo sequencing of pomegranate (Punica granatum L.) genome.</title>
        <authorList>
            <person name="Akparov Z."/>
            <person name="Amiraslanov A."/>
            <person name="Hajiyeva S."/>
            <person name="Abbasov M."/>
            <person name="Kaur K."/>
            <person name="Hamwieh A."/>
            <person name="Solovyev V."/>
            <person name="Salamov A."/>
            <person name="Braich B."/>
            <person name="Kosarev P."/>
            <person name="Mahmoud A."/>
            <person name="Hajiyev E."/>
            <person name="Babayeva S."/>
            <person name="Izzatullayeva V."/>
            <person name="Mammadov A."/>
            <person name="Mammadov A."/>
            <person name="Sharifova S."/>
            <person name="Ojaghi J."/>
            <person name="Eynullazada K."/>
            <person name="Bayramov B."/>
            <person name="Abdulazimova A."/>
            <person name="Shahmuradov I."/>
        </authorList>
    </citation>
    <scope>NUCLEOTIDE SEQUENCE [LARGE SCALE GENOMIC DNA]</scope>
    <source>
        <strain evidence="4">cv. AG2017</strain>
        <tissue evidence="3">Leaf</tissue>
    </source>
</reference>
<keyword evidence="2" id="KW-0732">Signal</keyword>
<dbReference type="Proteomes" id="UP000233551">
    <property type="component" value="Unassembled WGS sequence"/>
</dbReference>
<dbReference type="AlphaFoldDB" id="A0A2I0KQQ7"/>
<evidence type="ECO:0000313" key="4">
    <source>
        <dbReference type="Proteomes" id="UP000233551"/>
    </source>
</evidence>
<evidence type="ECO:0000313" key="3">
    <source>
        <dbReference type="EMBL" id="PKI70838.1"/>
    </source>
</evidence>
<proteinExistence type="predicted"/>
<comment type="caution">
    <text evidence="3">The sequence shown here is derived from an EMBL/GenBank/DDBJ whole genome shotgun (WGS) entry which is preliminary data.</text>
</comment>
<feature type="chain" id="PRO_5014193249" evidence="2">
    <location>
        <begin position="20"/>
        <end position="79"/>
    </location>
</feature>
<gene>
    <name evidence="3" type="ORF">CRG98_008729</name>
</gene>
<accession>A0A2I0KQQ7</accession>
<sequence>MDWAAGPSWLSGLTGLLLGRRWEWLLGLRDLGRAAESWTGPLWVARLLAATSAGPEKRNRRLAKKKTKQRRRKEAVQGG</sequence>
<evidence type="ECO:0000256" key="2">
    <source>
        <dbReference type="SAM" id="SignalP"/>
    </source>
</evidence>
<organism evidence="3 4">
    <name type="scientific">Punica granatum</name>
    <name type="common">Pomegranate</name>
    <dbReference type="NCBI Taxonomy" id="22663"/>
    <lineage>
        <taxon>Eukaryota</taxon>
        <taxon>Viridiplantae</taxon>
        <taxon>Streptophyta</taxon>
        <taxon>Embryophyta</taxon>
        <taxon>Tracheophyta</taxon>
        <taxon>Spermatophyta</taxon>
        <taxon>Magnoliopsida</taxon>
        <taxon>eudicotyledons</taxon>
        <taxon>Gunneridae</taxon>
        <taxon>Pentapetalae</taxon>
        <taxon>rosids</taxon>
        <taxon>malvids</taxon>
        <taxon>Myrtales</taxon>
        <taxon>Lythraceae</taxon>
        <taxon>Punica</taxon>
    </lineage>
</organism>
<feature type="compositionally biased region" description="Basic residues" evidence="1">
    <location>
        <begin position="58"/>
        <end position="73"/>
    </location>
</feature>
<name>A0A2I0KQQ7_PUNGR</name>